<dbReference type="GeneTree" id="ENSGT01150000286927"/>
<dbReference type="InterPro" id="IPR041075">
    <property type="entry name" value="NOD1/2_WH"/>
</dbReference>
<dbReference type="Gene3D" id="1.10.533.10">
    <property type="entry name" value="Death Domain, Fas"/>
    <property type="match status" value="1"/>
</dbReference>
<evidence type="ECO:0008006" key="11">
    <source>
        <dbReference type="Google" id="ProtNLM"/>
    </source>
</evidence>
<comment type="subcellular location">
    <subcellularLocation>
        <location evidence="1">Cytoplasm</location>
    </subcellularLocation>
</comment>
<protein>
    <recommendedName>
        <fullName evidence="11">Pyrin domain-containing protein</fullName>
    </recommendedName>
</protein>
<reference evidence="9" key="3">
    <citation type="submission" date="2025-09" db="UniProtKB">
        <authorList>
            <consortium name="Ensembl"/>
        </authorList>
    </citation>
    <scope>IDENTIFICATION</scope>
</reference>
<reference evidence="9" key="2">
    <citation type="submission" date="2025-08" db="UniProtKB">
        <authorList>
            <consortium name="Ensembl"/>
        </authorList>
    </citation>
    <scope>IDENTIFICATION</scope>
</reference>
<dbReference type="CDD" id="cd08321">
    <property type="entry name" value="Pyrin_ASC-like"/>
    <property type="match status" value="1"/>
</dbReference>
<dbReference type="InterPro" id="IPR007111">
    <property type="entry name" value="NACHT_NTPase"/>
</dbReference>
<dbReference type="Pfam" id="PF17779">
    <property type="entry name" value="WHD_NOD2"/>
    <property type="match status" value="1"/>
</dbReference>
<evidence type="ECO:0000313" key="10">
    <source>
        <dbReference type="Proteomes" id="UP000472263"/>
    </source>
</evidence>
<dbReference type="InterPro" id="IPR041267">
    <property type="entry name" value="NLRP_HD2"/>
</dbReference>
<evidence type="ECO:0000259" key="8">
    <source>
        <dbReference type="PROSITE" id="PS50837"/>
    </source>
</evidence>
<dbReference type="Pfam" id="PF05729">
    <property type="entry name" value="NACHT"/>
    <property type="match status" value="1"/>
</dbReference>
<dbReference type="InterPro" id="IPR004020">
    <property type="entry name" value="DAPIN"/>
</dbReference>
<dbReference type="AlphaFoldDB" id="A0A668AY68"/>
<dbReference type="InParanoid" id="A0A668AY68"/>
<proteinExistence type="predicted"/>
<evidence type="ECO:0000256" key="2">
    <source>
        <dbReference type="ARBA" id="ARBA00022490"/>
    </source>
</evidence>
<keyword evidence="3" id="KW-0433">Leucine-rich repeat</keyword>
<dbReference type="PROSITE" id="PS50824">
    <property type="entry name" value="DAPIN"/>
    <property type="match status" value="1"/>
</dbReference>
<feature type="domain" description="NACHT" evidence="8">
    <location>
        <begin position="141"/>
        <end position="275"/>
    </location>
</feature>
<dbReference type="GO" id="GO:0005524">
    <property type="term" value="F:ATP binding"/>
    <property type="evidence" value="ECO:0007669"/>
    <property type="project" value="UniProtKB-KW"/>
</dbReference>
<evidence type="ECO:0000256" key="5">
    <source>
        <dbReference type="ARBA" id="ARBA00022741"/>
    </source>
</evidence>
<dbReference type="InterPro" id="IPR011029">
    <property type="entry name" value="DEATH-like_dom_sf"/>
</dbReference>
<evidence type="ECO:0000313" key="9">
    <source>
        <dbReference type="Ensembl" id="ENSMMDP00005052646.1"/>
    </source>
</evidence>
<keyword evidence="2" id="KW-0963">Cytoplasm</keyword>
<dbReference type="SUPFAM" id="SSF47986">
    <property type="entry name" value="DEATH domain"/>
    <property type="match status" value="1"/>
</dbReference>
<keyword evidence="4" id="KW-0677">Repeat</keyword>
<evidence type="ECO:0000256" key="6">
    <source>
        <dbReference type="ARBA" id="ARBA00022840"/>
    </source>
</evidence>
<dbReference type="InterPro" id="IPR027417">
    <property type="entry name" value="P-loop_NTPase"/>
</dbReference>
<dbReference type="Gene3D" id="3.40.50.300">
    <property type="entry name" value="P-loop containing nucleotide triphosphate hydrolases"/>
    <property type="match status" value="1"/>
</dbReference>
<accession>A0A668AY68</accession>
<organism evidence="9 10">
    <name type="scientific">Myripristis murdjan</name>
    <name type="common">pinecone soldierfish</name>
    <dbReference type="NCBI Taxonomy" id="586833"/>
    <lineage>
        <taxon>Eukaryota</taxon>
        <taxon>Metazoa</taxon>
        <taxon>Chordata</taxon>
        <taxon>Craniata</taxon>
        <taxon>Vertebrata</taxon>
        <taxon>Euteleostomi</taxon>
        <taxon>Actinopterygii</taxon>
        <taxon>Neopterygii</taxon>
        <taxon>Teleostei</taxon>
        <taxon>Neoteleostei</taxon>
        <taxon>Acanthomorphata</taxon>
        <taxon>Holocentriformes</taxon>
        <taxon>Holocentridae</taxon>
        <taxon>Myripristis</taxon>
    </lineage>
</organism>
<dbReference type="InterPro" id="IPR029495">
    <property type="entry name" value="NACHT-assoc"/>
</dbReference>
<reference evidence="9" key="1">
    <citation type="submission" date="2019-06" db="EMBL/GenBank/DDBJ databases">
        <authorList>
            <consortium name="Wellcome Sanger Institute Data Sharing"/>
        </authorList>
    </citation>
    <scope>NUCLEOTIDE SEQUENCE [LARGE SCALE GENOMIC DNA]</scope>
</reference>
<evidence type="ECO:0000256" key="4">
    <source>
        <dbReference type="ARBA" id="ARBA00022737"/>
    </source>
</evidence>
<dbReference type="SMART" id="SM01289">
    <property type="entry name" value="PYRIN"/>
    <property type="match status" value="1"/>
</dbReference>
<dbReference type="Pfam" id="PF17776">
    <property type="entry name" value="NLRC4_HD2"/>
    <property type="match status" value="1"/>
</dbReference>
<dbReference type="PANTHER" id="PTHR24106">
    <property type="entry name" value="NACHT, LRR AND CARD DOMAINS-CONTAINING"/>
    <property type="match status" value="1"/>
</dbReference>
<name>A0A668AY68_9TELE</name>
<sequence>MKAMEAGGPRTDMATVPEILLATLEDLQESELRTFKWYLCSDVLQDHRKIPRCQIEGADRMDVVDLLVETYGSDSAIAVTLDILPRMKLNEQLHLIEGARGGVSEEHEVRQLRSTHTSTEESSIKPVDIFKPWPGQEKHVRTILTQGIAGVGKTICVQKYVLSWAEGEENQDISLLFPLPFRELNPNMDGKDYSLMDLLHQFFPEIKQIKTLGTESKILFIFDGLDECLLPLNFKHNKVLRDEAEPASLDVLITNLIAGDLLGNALVWITSRPAAASRIPRKHIHQWTEIRGFSNQQKEEYFKRRLCDENLADTVINHVKSSRSLYIMCHIPVFCWITVTVMKKMMQDNMTGVMPNTLTEIYAYLLICQTDRMRKGDYPMESNNVVLKLAKLAFRQLEKGKLIFYQADLEECGMDVKEAITYSGVCTEIFAMEGRGRRKVFSFVHLTIQEFLAAVYAHHSYIHERENFLLGYLKRFQMKWLPKSQDGHWDLFLRFLLGLSRRSNQELLSAVLDMDTGGEEETEKTIQFIKERIKEEPETKINLFHCLSELKEESLVQEIQSFVSSGRLSAKKLSPVQWSALTFELMTSEATQEEFDLKKYIRSEEGVVKLQAVITSSTRAL</sequence>
<keyword evidence="6" id="KW-0067">ATP-binding</keyword>
<dbReference type="SUPFAM" id="SSF52540">
    <property type="entry name" value="P-loop containing nucleoside triphosphate hydrolases"/>
    <property type="match status" value="1"/>
</dbReference>
<dbReference type="GO" id="GO:0005737">
    <property type="term" value="C:cytoplasm"/>
    <property type="evidence" value="ECO:0007669"/>
    <property type="project" value="UniProtKB-SubCell"/>
</dbReference>
<dbReference type="FunFam" id="3.40.50.300:FF:000210">
    <property type="entry name" value="Si:dkey-16p6.1"/>
    <property type="match status" value="1"/>
</dbReference>
<evidence type="ECO:0000256" key="3">
    <source>
        <dbReference type="ARBA" id="ARBA00022614"/>
    </source>
</evidence>
<dbReference type="Ensembl" id="ENSMMDT00005053673.1">
    <property type="protein sequence ID" value="ENSMMDP00005052646.1"/>
    <property type="gene ID" value="ENSMMDG00005023722.1"/>
</dbReference>
<dbReference type="InterPro" id="IPR051261">
    <property type="entry name" value="NLR"/>
</dbReference>
<keyword evidence="10" id="KW-1185">Reference proteome</keyword>
<keyword evidence="5" id="KW-0547">Nucleotide-binding</keyword>
<dbReference type="Proteomes" id="UP000472263">
    <property type="component" value="Chromosome 23"/>
</dbReference>
<dbReference type="Pfam" id="PF02758">
    <property type="entry name" value="PYRIN"/>
    <property type="match status" value="1"/>
</dbReference>
<dbReference type="PROSITE" id="PS50837">
    <property type="entry name" value="NACHT"/>
    <property type="match status" value="1"/>
</dbReference>
<evidence type="ECO:0000259" key="7">
    <source>
        <dbReference type="PROSITE" id="PS50824"/>
    </source>
</evidence>
<evidence type="ECO:0000256" key="1">
    <source>
        <dbReference type="ARBA" id="ARBA00004496"/>
    </source>
</evidence>
<dbReference type="Pfam" id="PF14484">
    <property type="entry name" value="FISNA"/>
    <property type="match status" value="1"/>
</dbReference>
<feature type="domain" description="Pyrin" evidence="7">
    <location>
        <begin position="4"/>
        <end position="102"/>
    </location>
</feature>